<gene>
    <name evidence="1" type="ORF">PV07_00677</name>
</gene>
<dbReference type="STRING" id="569365.A0A0D2A095"/>
<accession>A0A0D2A095</accession>
<dbReference type="AlphaFoldDB" id="A0A0D2A095"/>
<keyword evidence="2" id="KW-1185">Reference proteome</keyword>
<organism evidence="1 2">
    <name type="scientific">Cladophialophora immunda</name>
    <dbReference type="NCBI Taxonomy" id="569365"/>
    <lineage>
        <taxon>Eukaryota</taxon>
        <taxon>Fungi</taxon>
        <taxon>Dikarya</taxon>
        <taxon>Ascomycota</taxon>
        <taxon>Pezizomycotina</taxon>
        <taxon>Eurotiomycetes</taxon>
        <taxon>Chaetothyriomycetidae</taxon>
        <taxon>Chaetothyriales</taxon>
        <taxon>Herpotrichiellaceae</taxon>
        <taxon>Cladophialophora</taxon>
    </lineage>
</organism>
<protein>
    <recommendedName>
        <fullName evidence="3">F-box domain-containing protein</fullName>
    </recommendedName>
</protein>
<dbReference type="Proteomes" id="UP000054466">
    <property type="component" value="Unassembled WGS sequence"/>
</dbReference>
<sequence>MARRFPAELLRLVLHHLKVDLYANSSNALLKTLRVCRLWRDMGYQVLYTDISMTAFQLATFAKSSPIGQTLTRTLSITIPCNDPVRSTPYPNDFDIPDSIALKYTEYMQKAIRSIPRIVQGMLRLESFSVVVPTRPPKNWTLSKAVQRAIPEILQALPDSLKHLEIDAVGSSSFRRCMPFTPHYCPFLRERMSSLSNLRLRVPALCRGLFRRSHLEHRDEPEPSPGEGAMQCTILINTMGSDSDIIDHTLYFRRMVNGFRSNGTVERLAEDAQAAIAKGRCPTPERLSFFTRYRGNKEGPLFSAINELVLAPVVRTLRSPFREIRDRTGIFLRYREPDGSMGEAWGTWNCLMDTAEGSVWTETVEGYRLPSIYLKQHSRFDGSVVKRTSLLKKKQVGPRAHGALFAKEQAEGRQLLRVQEIQGLEVGDVKRDPTSKEVAKAIEAGIKNPESEWTNWEDPDDVALLTSEDEGSDDAASTGSWRWD</sequence>
<reference evidence="1 2" key="1">
    <citation type="submission" date="2015-01" db="EMBL/GenBank/DDBJ databases">
        <title>The Genome Sequence of Cladophialophora immunda CBS83496.</title>
        <authorList>
            <consortium name="The Broad Institute Genomics Platform"/>
            <person name="Cuomo C."/>
            <person name="de Hoog S."/>
            <person name="Gorbushina A."/>
            <person name="Stielow B."/>
            <person name="Teixiera M."/>
            <person name="Abouelleil A."/>
            <person name="Chapman S.B."/>
            <person name="Priest M."/>
            <person name="Young S.K."/>
            <person name="Wortman J."/>
            <person name="Nusbaum C."/>
            <person name="Birren B."/>
        </authorList>
    </citation>
    <scope>NUCLEOTIDE SEQUENCE [LARGE SCALE GENOMIC DNA]</scope>
    <source>
        <strain evidence="1 2">CBS 83496</strain>
    </source>
</reference>
<dbReference type="EMBL" id="KN847040">
    <property type="protein sequence ID" value="KIW33861.1"/>
    <property type="molecule type" value="Genomic_DNA"/>
</dbReference>
<dbReference type="VEuPathDB" id="FungiDB:PV07_00677"/>
<evidence type="ECO:0000313" key="1">
    <source>
        <dbReference type="EMBL" id="KIW33861.1"/>
    </source>
</evidence>
<dbReference type="OrthoDB" id="4192220at2759"/>
<dbReference type="RefSeq" id="XP_016254077.1">
    <property type="nucleotide sequence ID" value="XM_016387149.1"/>
</dbReference>
<dbReference type="GeneID" id="27339871"/>
<evidence type="ECO:0008006" key="3">
    <source>
        <dbReference type="Google" id="ProtNLM"/>
    </source>
</evidence>
<name>A0A0D2A095_9EURO</name>
<dbReference type="HOGENOM" id="CLU_512866_0_0_1"/>
<evidence type="ECO:0000313" key="2">
    <source>
        <dbReference type="Proteomes" id="UP000054466"/>
    </source>
</evidence>
<proteinExistence type="predicted"/>